<feature type="compositionally biased region" description="Low complexity" evidence="7">
    <location>
        <begin position="134"/>
        <end position="153"/>
    </location>
</feature>
<evidence type="ECO:0000313" key="9">
    <source>
        <dbReference type="Proteomes" id="UP000237144"/>
    </source>
</evidence>
<dbReference type="Proteomes" id="UP000237144">
    <property type="component" value="Unassembled WGS sequence"/>
</dbReference>
<evidence type="ECO:0000256" key="5">
    <source>
        <dbReference type="ARBA" id="ARBA00023054"/>
    </source>
</evidence>
<dbReference type="STRING" id="741276.A0A2S5BAI2"/>
<evidence type="ECO:0000313" key="8">
    <source>
        <dbReference type="EMBL" id="POY73767.1"/>
    </source>
</evidence>
<feature type="compositionally biased region" description="Low complexity" evidence="7">
    <location>
        <begin position="768"/>
        <end position="780"/>
    </location>
</feature>
<proteinExistence type="predicted"/>
<gene>
    <name evidence="8" type="ORF">BMF94_3305</name>
</gene>
<keyword evidence="9" id="KW-1185">Reference proteome</keyword>
<dbReference type="Pfam" id="PF24681">
    <property type="entry name" value="Kelch_KLHDC2_KLHL20_DRC7"/>
    <property type="match status" value="1"/>
</dbReference>
<feature type="region of interest" description="Disordered" evidence="7">
    <location>
        <begin position="1129"/>
        <end position="1154"/>
    </location>
</feature>
<keyword evidence="4" id="KW-0677">Repeat</keyword>
<evidence type="ECO:0000256" key="1">
    <source>
        <dbReference type="ARBA" id="ARBA00004496"/>
    </source>
</evidence>
<dbReference type="SUPFAM" id="SSF117281">
    <property type="entry name" value="Kelch motif"/>
    <property type="match status" value="1"/>
</dbReference>
<dbReference type="Gene3D" id="1.10.287.1490">
    <property type="match status" value="1"/>
</dbReference>
<evidence type="ECO:0000256" key="7">
    <source>
        <dbReference type="SAM" id="MobiDB-lite"/>
    </source>
</evidence>
<dbReference type="FunFam" id="2.120.10.80:FF:000049">
    <property type="entry name" value="Cell polarity protein (Tea1)"/>
    <property type="match status" value="1"/>
</dbReference>
<evidence type="ECO:0000256" key="6">
    <source>
        <dbReference type="SAM" id="Coils"/>
    </source>
</evidence>
<feature type="compositionally biased region" description="Polar residues" evidence="7">
    <location>
        <begin position="38"/>
        <end position="48"/>
    </location>
</feature>
<feature type="region of interest" description="Disordered" evidence="7">
    <location>
        <begin position="1052"/>
        <end position="1072"/>
    </location>
</feature>
<feature type="compositionally biased region" description="Basic residues" evidence="7">
    <location>
        <begin position="1"/>
        <end position="10"/>
    </location>
</feature>
<feature type="region of interest" description="Disordered" evidence="7">
    <location>
        <begin position="623"/>
        <end position="802"/>
    </location>
</feature>
<dbReference type="InterPro" id="IPR015915">
    <property type="entry name" value="Kelch-typ_b-propeller"/>
</dbReference>
<keyword evidence="2" id="KW-0880">Kelch repeat</keyword>
<feature type="compositionally biased region" description="Basic and acidic residues" evidence="7">
    <location>
        <begin position="1084"/>
        <end position="1107"/>
    </location>
</feature>
<feature type="compositionally biased region" description="Low complexity" evidence="7">
    <location>
        <begin position="742"/>
        <end position="754"/>
    </location>
</feature>
<evidence type="ECO:0000256" key="3">
    <source>
        <dbReference type="ARBA" id="ARBA00022490"/>
    </source>
</evidence>
<keyword evidence="3" id="KW-0963">Cytoplasm</keyword>
<dbReference type="GO" id="GO:0051285">
    <property type="term" value="C:cell cortex of cell tip"/>
    <property type="evidence" value="ECO:0007669"/>
    <property type="project" value="TreeGrafter"/>
</dbReference>
<dbReference type="PANTHER" id="PTHR23244">
    <property type="entry name" value="KELCH REPEAT DOMAIN"/>
    <property type="match status" value="1"/>
</dbReference>
<dbReference type="Gene3D" id="2.120.10.80">
    <property type="entry name" value="Kelch-type beta propeller"/>
    <property type="match status" value="2"/>
</dbReference>
<dbReference type="GO" id="GO:0061245">
    <property type="term" value="P:establishment or maintenance of bipolar cell polarity"/>
    <property type="evidence" value="ECO:0007669"/>
    <property type="project" value="TreeGrafter"/>
</dbReference>
<feature type="coiled-coil region" evidence="6">
    <location>
        <begin position="910"/>
        <end position="972"/>
    </location>
</feature>
<keyword evidence="5 6" id="KW-0175">Coiled coil</keyword>
<comment type="caution">
    <text evidence="8">The sequence shown here is derived from an EMBL/GenBank/DDBJ whole genome shotgun (WGS) entry which is preliminary data.</text>
</comment>
<evidence type="ECO:0000256" key="4">
    <source>
        <dbReference type="ARBA" id="ARBA00022737"/>
    </source>
</evidence>
<feature type="region of interest" description="Disordered" evidence="7">
    <location>
        <begin position="1323"/>
        <end position="1351"/>
    </location>
</feature>
<name>A0A2S5BAI2_9BASI</name>
<dbReference type="SUPFAM" id="SSF57997">
    <property type="entry name" value="Tropomyosin"/>
    <property type="match status" value="1"/>
</dbReference>
<comment type="subcellular location">
    <subcellularLocation>
        <location evidence="1">Cytoplasm</location>
    </subcellularLocation>
</comment>
<feature type="compositionally biased region" description="Low complexity" evidence="7">
    <location>
        <begin position="675"/>
        <end position="686"/>
    </location>
</feature>
<feature type="compositionally biased region" description="Low complexity" evidence="7">
    <location>
        <begin position="54"/>
        <end position="66"/>
    </location>
</feature>
<reference evidence="8 9" key="1">
    <citation type="journal article" date="2018" name="Front. Microbiol.">
        <title>Prospects for Fungal Bioremediation of Acidic Radioactive Waste Sites: Characterization and Genome Sequence of Rhodotorula taiwanensis MD1149.</title>
        <authorList>
            <person name="Tkavc R."/>
            <person name="Matrosova V.Y."/>
            <person name="Grichenko O.E."/>
            <person name="Gostincar C."/>
            <person name="Volpe R.P."/>
            <person name="Klimenkova P."/>
            <person name="Gaidamakova E.K."/>
            <person name="Zhou C.E."/>
            <person name="Stewart B.J."/>
            <person name="Lyman M.G."/>
            <person name="Malfatti S.A."/>
            <person name="Rubinfeld B."/>
            <person name="Courtot M."/>
            <person name="Singh J."/>
            <person name="Dalgard C.L."/>
            <person name="Hamilton T."/>
            <person name="Frey K.G."/>
            <person name="Gunde-Cimerman N."/>
            <person name="Dugan L."/>
            <person name="Daly M.J."/>
        </authorList>
    </citation>
    <scope>NUCLEOTIDE SEQUENCE [LARGE SCALE GENOMIC DNA]</scope>
    <source>
        <strain evidence="8 9">MD1149</strain>
    </source>
</reference>
<feature type="coiled-coil region" evidence="6">
    <location>
        <begin position="1160"/>
        <end position="1194"/>
    </location>
</feature>
<feature type="region of interest" description="Disordered" evidence="7">
    <location>
        <begin position="1558"/>
        <end position="1584"/>
    </location>
</feature>
<feature type="compositionally biased region" description="Polar residues" evidence="7">
    <location>
        <begin position="563"/>
        <end position="575"/>
    </location>
</feature>
<evidence type="ECO:0000256" key="2">
    <source>
        <dbReference type="ARBA" id="ARBA00022441"/>
    </source>
</evidence>
<dbReference type="OrthoDB" id="45365at2759"/>
<feature type="region of interest" description="Disordered" evidence="7">
    <location>
        <begin position="1"/>
        <end position="157"/>
    </location>
</feature>
<dbReference type="EMBL" id="PJQD01000035">
    <property type="protein sequence ID" value="POY73767.1"/>
    <property type="molecule type" value="Genomic_DNA"/>
</dbReference>
<feature type="compositionally biased region" description="Basic and acidic residues" evidence="7">
    <location>
        <begin position="1327"/>
        <end position="1345"/>
    </location>
</feature>
<accession>A0A2S5BAI2</accession>
<feature type="region of interest" description="Disordered" evidence="7">
    <location>
        <begin position="549"/>
        <end position="607"/>
    </location>
</feature>
<organism evidence="8 9">
    <name type="scientific">Rhodotorula taiwanensis</name>
    <dbReference type="NCBI Taxonomy" id="741276"/>
    <lineage>
        <taxon>Eukaryota</taxon>
        <taxon>Fungi</taxon>
        <taxon>Dikarya</taxon>
        <taxon>Basidiomycota</taxon>
        <taxon>Pucciniomycotina</taxon>
        <taxon>Microbotryomycetes</taxon>
        <taxon>Sporidiobolales</taxon>
        <taxon>Sporidiobolaceae</taxon>
        <taxon>Rhodotorula</taxon>
    </lineage>
</organism>
<feature type="region of interest" description="Disordered" evidence="7">
    <location>
        <begin position="1084"/>
        <end position="1110"/>
    </location>
</feature>
<protein>
    <submittedName>
        <fullName evidence="8">Uncharacterized protein</fullName>
    </submittedName>
</protein>
<dbReference type="PANTHER" id="PTHR23244:SF456">
    <property type="entry name" value="MULTIPLE EPIDERMAL GROWTH FACTOR-LIKE DOMAINS PROTEIN 8"/>
    <property type="match status" value="1"/>
</dbReference>
<sequence>MAIFKSKHKKDQNSASNRADATGVPASPKQQQQQQQQAGLDQSGSSLKGSYGRANGQQQLQQGAAGYVNGNPGLYASAGSANSSNLHHGGAPPGQAFPPYEGGGYPGPMTSMPTRPAGSAQQQYPGGPGGTRDPTASTSSAGAATPSSPSSSSNKNHTVLYPWSQRRVALLPSQHLAPIQPGDSPSLASSPILGPTSPLPFPRYGHSVNPIATATPTGDLYIFGGLVQNSVRNDLYVVHASSASAPPANPQQAQSGSGSAVSIALVETRGEVPGPRVGHASVGVGNVLIVWGGDTKTRPEERQDDGLYLLNLSTRDWTRVKTVGRAPEGRYGHAVAMVGSRFFVFGGQTDDGGFKNDLCYFNLQKLKQGQPSWTFIEPQPGQIVPPARTGHTCVTFGDSLYIFGGTDGQYHYNDTWQYDLATGEWTELACIGYIPVPREGHAATLVDDVMYIFGGRGVDGKDLDDLAAFKISTLMDLNDLCRTDHRWFMFQNMGPAPSGRSGHSMATHGSKVFVLGGESYTSGRVDDPSLVHILDTKQLIDVLSGTSAKIKYPPDSRPVPQQLVASTSTPPQGSSAAGFPPQMGLGSPPVSPPPMQQVPPSTGISMPVKRKTSIPAQMAALSGYGSSEELRNRAASPTGSQGERERGLGSSLNALGPAVSTSSNGQLAPAAQITSSASAPSMMVPPQAGAKPPTRPARPDDADAFRSSPALGSAPTSSSSPIGGGRTRSPTVTNADYEPRQRQASATSDQQQQTPVSPPTDAFYYRDPTTAAAPTTAGAAHSQPPISPVNTAAPHSAAPSEALEKLQREKAWLLLEVERLRSGQVQEVAVGGADGGKGLEAAHVDASVREALLELKSQLAAAQDSLKQRVADADDRYKAAESNRLAALQEAAYARAKVAALESASPSELAKVERERIASLEQRLAEALEAQATLTEQVATLRSESEHHRSTRTSAQERCEAALARASEAEQNHARVLADFTALQSKADEHERALAEHVEHNAHITSTGQRLEDENARLKSADVAHTSSVEQWLAAIAASEAALLAARKHNEEISTSRENATRQLEEHQSRVAELESQAAKLRYERDAASARAEEAERMHAATREASESNHALATGSLAQLLKLRSLAASSSRDAAPSDGQDATRSLDDEADAMRPGARHLATLEEELAAVKGLHDASREKLTALAAELAQARKREAGLHVQLSQARSQLAILQKQHASVLDDVQTRDSRLQEHALRTKEAARARDAAEVKTGVLRNLLADHGLASPNDDDLATKFSPISGDESADQLAKRVKELEAELASRQHQRQQIEDRASEHELEVARLQGELEQERSSSSDVRSRADKSQEELEALQGRHQQLEATHLKAVQYVKGTEKMLRRMKEELNRYKERCEQLDSPKRQREVEQLRGHVDELKSAAETSAREVDQLKQHASSLQTQLNKAHTELEETLAVNASLNKELQSALKNPSSPRQGGSNQEYASLQAEYDQAQNRAEWLKRENASLEQRCRTALTYASLVSESKIAILLDHMEGIQNDHYEGGPASTDAAATGAHAAHDYNDHDWQEAGQHQRVASPSAMYASEEPQRRI</sequence>